<dbReference type="InterPro" id="IPR040183">
    <property type="entry name" value="THUMPD1-like"/>
</dbReference>
<proteinExistence type="predicted"/>
<dbReference type="GeneID" id="10359837"/>
<keyword evidence="1" id="KW-0694">RNA-binding</keyword>
<reference evidence="3 4" key="1">
    <citation type="journal article" date="2011" name="J. Bacteriol.">
        <title>Complete genome sequence of the thermoacidophilic crenarchaeon Thermoproteus uzoniensis 768-20.</title>
        <authorList>
            <person name="Mardanov A.V."/>
            <person name="Gumerov V.M."/>
            <person name="Beletsky A.V."/>
            <person name="Prokofeva M.I."/>
            <person name="Bonch-Osmolovskaya E.A."/>
            <person name="Ravin N.V."/>
            <person name="Skryabin K.G."/>
        </authorList>
    </citation>
    <scope>NUCLEOTIDE SEQUENCE [LARGE SCALE GENOMIC DNA]</scope>
    <source>
        <strain evidence="3 4">768-20</strain>
    </source>
</reference>
<dbReference type="HOGENOM" id="CLU_097042_0_0_2"/>
<accession>F2L2C3</accession>
<evidence type="ECO:0000259" key="2">
    <source>
        <dbReference type="PROSITE" id="PS51165"/>
    </source>
</evidence>
<sequence length="182" mass="20470">MSFNLVVATGWRQERMCMEELYKIGDILARRVKDVWFTGFDGLLTAEVEGDPLEFTRALADLVSSGYYVPRFVLRATPIMVVVKSDLDEVARAASELAAKHIGPNETFKVELKKRGVKYDRLAVIDYVAKGIDRKVDLTRPDKILWIEMFPTRTGLSVITERDNFSLMRMRVGSHGGGGSVP</sequence>
<evidence type="ECO:0000256" key="1">
    <source>
        <dbReference type="PROSITE-ProRule" id="PRU00529"/>
    </source>
</evidence>
<dbReference type="GO" id="GO:0003723">
    <property type="term" value="F:RNA binding"/>
    <property type="evidence" value="ECO:0007669"/>
    <property type="project" value="UniProtKB-UniRule"/>
</dbReference>
<dbReference type="eggNOG" id="arCOG00084">
    <property type="taxonomic scope" value="Archaea"/>
</dbReference>
<dbReference type="GO" id="GO:0006400">
    <property type="term" value="P:tRNA modification"/>
    <property type="evidence" value="ECO:0007669"/>
    <property type="project" value="InterPro"/>
</dbReference>
<feature type="domain" description="THUMP" evidence="2">
    <location>
        <begin position="61"/>
        <end position="160"/>
    </location>
</feature>
<gene>
    <name evidence="3" type="ordered locus">TUZN_0290</name>
</gene>
<dbReference type="Pfam" id="PF02926">
    <property type="entry name" value="THUMP"/>
    <property type="match status" value="1"/>
</dbReference>
<dbReference type="EMBL" id="CP002590">
    <property type="protein sequence ID" value="AEA11788.1"/>
    <property type="molecule type" value="Genomic_DNA"/>
</dbReference>
<protein>
    <submittedName>
        <fullName evidence="3">THUMP domain protein</fullName>
    </submittedName>
</protein>
<dbReference type="STRING" id="999630.TUZN_0290"/>
<evidence type="ECO:0000313" key="4">
    <source>
        <dbReference type="Proteomes" id="UP000008138"/>
    </source>
</evidence>
<organism evidence="3 4">
    <name type="scientific">Thermoproteus uzoniensis (strain 768-20)</name>
    <dbReference type="NCBI Taxonomy" id="999630"/>
    <lineage>
        <taxon>Archaea</taxon>
        <taxon>Thermoproteota</taxon>
        <taxon>Thermoprotei</taxon>
        <taxon>Thermoproteales</taxon>
        <taxon>Thermoproteaceae</taxon>
        <taxon>Thermoproteus</taxon>
    </lineage>
</organism>
<dbReference type="CDD" id="cd11717">
    <property type="entry name" value="THUMP_THUMPD1_like"/>
    <property type="match status" value="1"/>
</dbReference>
<evidence type="ECO:0000313" key="3">
    <source>
        <dbReference type="EMBL" id="AEA11788.1"/>
    </source>
</evidence>
<name>F2L2C3_THEU7</name>
<dbReference type="PANTHER" id="PTHR13452">
    <property type="entry name" value="THUMP DOMAIN CONTAINING PROTEIN 1-RELATED"/>
    <property type="match status" value="1"/>
</dbReference>
<dbReference type="Proteomes" id="UP000008138">
    <property type="component" value="Chromosome"/>
</dbReference>
<dbReference type="PANTHER" id="PTHR13452:SF10">
    <property type="entry name" value="THUMP DOMAIN-CONTAINING PROTEIN 1"/>
    <property type="match status" value="1"/>
</dbReference>
<dbReference type="PROSITE" id="PS51165">
    <property type="entry name" value="THUMP"/>
    <property type="match status" value="1"/>
</dbReference>
<dbReference type="Gene3D" id="3.30.2300.10">
    <property type="entry name" value="THUMP superfamily"/>
    <property type="match status" value="1"/>
</dbReference>
<dbReference type="InterPro" id="IPR004114">
    <property type="entry name" value="THUMP_dom"/>
</dbReference>
<dbReference type="AlphaFoldDB" id="F2L2C3"/>
<keyword evidence="4" id="KW-1185">Reference proteome</keyword>
<dbReference type="SMART" id="SM00981">
    <property type="entry name" value="THUMP"/>
    <property type="match status" value="1"/>
</dbReference>
<dbReference type="SUPFAM" id="SSF143437">
    <property type="entry name" value="THUMP domain-like"/>
    <property type="match status" value="1"/>
</dbReference>
<dbReference type="KEGG" id="tuz:TUZN_0290"/>
<dbReference type="OrthoDB" id="26307at2157"/>
<dbReference type="RefSeq" id="WP_013679124.1">
    <property type="nucleotide sequence ID" value="NC_015315.1"/>
</dbReference>
<reference key="2">
    <citation type="submission" date="2011-03" db="EMBL/GenBank/DDBJ databases">
        <title>Complete genome sequence of the thermoacidophilic crenarchaeon Thermoproteus uzoniensis 768-20.</title>
        <authorList>
            <person name="Mardanov A.V."/>
            <person name="Gumerov V.M."/>
            <person name="Beletsky A.V."/>
            <person name="Prokofeva M.I."/>
            <person name="Bonch-Osmolovskaya E.A."/>
            <person name="Ravin N.V."/>
            <person name="Skryabin K.G."/>
        </authorList>
    </citation>
    <scope>NUCLEOTIDE SEQUENCE</scope>
    <source>
        <strain>768-20</strain>
    </source>
</reference>